<evidence type="ECO:0000256" key="3">
    <source>
        <dbReference type="ARBA" id="ARBA00022842"/>
    </source>
</evidence>
<dbReference type="GO" id="GO:0005525">
    <property type="term" value="F:GTP binding"/>
    <property type="evidence" value="ECO:0007669"/>
    <property type="project" value="UniProtKB-KW"/>
</dbReference>
<name>A0AAN9G8Q5_9CAEN</name>
<accession>A0AAN9G8Q5</accession>
<keyword evidence="4" id="KW-0342">GTP-binding</keyword>
<dbReference type="Pfam" id="PF13167">
    <property type="entry name" value="GTP-bdg_N"/>
    <property type="match status" value="1"/>
</dbReference>
<dbReference type="Pfam" id="PF01926">
    <property type="entry name" value="MMR_HSR1"/>
    <property type="match status" value="1"/>
</dbReference>
<sequence length="542" mass="59802">MGLRRIFQCTQSFQASYCRLQAFRRKQLLLSGFSGLDGSTKLPHQSFSISSVSSFGAESCCNRFQVLKANFRAFHIDGSGGGDREEAILDGDNDTEVPFLREICSIPDAGHQVLVIQPAIKSGPKRASKTTPELQLVETCALVSTLPRWKVVRQKIVPVKQIDSLQMFGSGTFRQLKREIGDCQDISAVVLGTDLLSGGQLAELHKAWKVPVFDRYTIVLQIFKDHARTKEAKLQVALAEIPFVRSRLSQIHQGDHDRQVGGASLVGGTGETYIARRRQILQEKELKLRKALQKVKNQRSLLRQNRQRSKIPSVAVVGYTNAGKTTIIKALTGDAELEPKDQLFATLDVTAHAGRLPNNMTVIFMDTVGFISDIPVTLIDAFAATLEDAVLADLVVHVRDISHPDTVAQKENVLHTLRRMLTPKQLSNIIEVCNKADKNQEGSAADVPSKAVVTSAVGGQGMAELRQVIQNAIITTSGQLEKRFRIPMQGPMLAWLYKEATVRSAEPCPSDSEHLLVDVVISDAAYQRFKAAFNSQRKAKRS</sequence>
<dbReference type="PANTHER" id="PTHR10229:SF0">
    <property type="entry name" value="GTP-BINDING PROTEIN 6-RELATED"/>
    <property type="match status" value="1"/>
</dbReference>
<evidence type="ECO:0000259" key="5">
    <source>
        <dbReference type="PROSITE" id="PS51705"/>
    </source>
</evidence>
<dbReference type="Gene3D" id="3.40.50.11060">
    <property type="entry name" value="GTPase HflX, N-terminal domain"/>
    <property type="match status" value="1"/>
</dbReference>
<dbReference type="InterPro" id="IPR025121">
    <property type="entry name" value="GTPase_HflX_N"/>
</dbReference>
<keyword evidence="1" id="KW-0479">Metal-binding</keyword>
<keyword evidence="3" id="KW-0460">Magnesium</keyword>
<evidence type="ECO:0000313" key="6">
    <source>
        <dbReference type="EMBL" id="KAK7099122.1"/>
    </source>
</evidence>
<evidence type="ECO:0000313" key="7">
    <source>
        <dbReference type="Proteomes" id="UP001374579"/>
    </source>
</evidence>
<dbReference type="SUPFAM" id="SSF52540">
    <property type="entry name" value="P-loop containing nucleoside triphosphate hydrolases"/>
    <property type="match status" value="1"/>
</dbReference>
<dbReference type="PROSITE" id="PS51705">
    <property type="entry name" value="G_HFLX"/>
    <property type="match status" value="1"/>
</dbReference>
<dbReference type="EMBL" id="JBAMIC010000012">
    <property type="protein sequence ID" value="KAK7099122.1"/>
    <property type="molecule type" value="Genomic_DNA"/>
</dbReference>
<organism evidence="6 7">
    <name type="scientific">Littorina saxatilis</name>
    <dbReference type="NCBI Taxonomy" id="31220"/>
    <lineage>
        <taxon>Eukaryota</taxon>
        <taxon>Metazoa</taxon>
        <taxon>Spiralia</taxon>
        <taxon>Lophotrochozoa</taxon>
        <taxon>Mollusca</taxon>
        <taxon>Gastropoda</taxon>
        <taxon>Caenogastropoda</taxon>
        <taxon>Littorinimorpha</taxon>
        <taxon>Littorinoidea</taxon>
        <taxon>Littorinidae</taxon>
        <taxon>Littorina</taxon>
    </lineage>
</organism>
<dbReference type="GO" id="GO:0005737">
    <property type="term" value="C:cytoplasm"/>
    <property type="evidence" value="ECO:0007669"/>
    <property type="project" value="TreeGrafter"/>
</dbReference>
<dbReference type="FunFam" id="3.40.50.300:FF:000886">
    <property type="entry name" value="Putative GTP-binding protein 6"/>
    <property type="match status" value="1"/>
</dbReference>
<gene>
    <name evidence="6" type="ORF">V1264_003309</name>
</gene>
<dbReference type="GO" id="GO:0046872">
    <property type="term" value="F:metal ion binding"/>
    <property type="evidence" value="ECO:0007669"/>
    <property type="project" value="UniProtKB-KW"/>
</dbReference>
<dbReference type="GO" id="GO:0043022">
    <property type="term" value="F:ribosome binding"/>
    <property type="evidence" value="ECO:0007669"/>
    <property type="project" value="TreeGrafter"/>
</dbReference>
<dbReference type="Gene3D" id="3.40.50.300">
    <property type="entry name" value="P-loop containing nucleotide triphosphate hydrolases"/>
    <property type="match status" value="1"/>
</dbReference>
<dbReference type="InterPro" id="IPR032305">
    <property type="entry name" value="GTP-bd_M"/>
</dbReference>
<dbReference type="InterPro" id="IPR042108">
    <property type="entry name" value="GTPase_HflX_N_sf"/>
</dbReference>
<dbReference type="AlphaFoldDB" id="A0AAN9G8Q5"/>
<keyword evidence="7" id="KW-1185">Reference proteome</keyword>
<evidence type="ECO:0000256" key="4">
    <source>
        <dbReference type="ARBA" id="ARBA00023134"/>
    </source>
</evidence>
<protein>
    <recommendedName>
        <fullName evidence="5">Hflx-type G domain-containing protein</fullName>
    </recommendedName>
</protein>
<keyword evidence="2" id="KW-0547">Nucleotide-binding</keyword>
<evidence type="ECO:0000256" key="1">
    <source>
        <dbReference type="ARBA" id="ARBA00022723"/>
    </source>
</evidence>
<dbReference type="Proteomes" id="UP001374579">
    <property type="component" value="Unassembled WGS sequence"/>
</dbReference>
<dbReference type="PANTHER" id="PTHR10229">
    <property type="entry name" value="GTP-BINDING PROTEIN HFLX"/>
    <property type="match status" value="1"/>
</dbReference>
<dbReference type="InterPro" id="IPR030394">
    <property type="entry name" value="G_HFLX_dom"/>
</dbReference>
<proteinExistence type="predicted"/>
<feature type="domain" description="Hflx-type G" evidence="5">
    <location>
        <begin position="312"/>
        <end position="405"/>
    </location>
</feature>
<dbReference type="NCBIfam" id="TIGR03156">
    <property type="entry name" value="GTP_HflX"/>
    <property type="match status" value="1"/>
</dbReference>
<dbReference type="InterPro" id="IPR027417">
    <property type="entry name" value="P-loop_NTPase"/>
</dbReference>
<dbReference type="CDD" id="cd01878">
    <property type="entry name" value="HflX"/>
    <property type="match status" value="1"/>
</dbReference>
<comment type="caution">
    <text evidence="6">The sequence shown here is derived from an EMBL/GenBank/DDBJ whole genome shotgun (WGS) entry which is preliminary data.</text>
</comment>
<dbReference type="InterPro" id="IPR016496">
    <property type="entry name" value="GTPase_HflX"/>
</dbReference>
<dbReference type="InterPro" id="IPR006073">
    <property type="entry name" value="GTP-bd"/>
</dbReference>
<reference evidence="6 7" key="1">
    <citation type="submission" date="2024-02" db="EMBL/GenBank/DDBJ databases">
        <title>Chromosome-scale genome assembly of the rough periwinkle Littorina saxatilis.</title>
        <authorList>
            <person name="De Jode A."/>
            <person name="Faria R."/>
            <person name="Formenti G."/>
            <person name="Sims Y."/>
            <person name="Smith T.P."/>
            <person name="Tracey A."/>
            <person name="Wood J.M.D."/>
            <person name="Zagrodzka Z.B."/>
            <person name="Johannesson K."/>
            <person name="Butlin R.K."/>
            <person name="Leder E.H."/>
        </authorList>
    </citation>
    <scope>NUCLEOTIDE SEQUENCE [LARGE SCALE GENOMIC DNA]</scope>
    <source>
        <strain evidence="6">Snail1</strain>
        <tissue evidence="6">Muscle</tissue>
    </source>
</reference>
<evidence type="ECO:0000256" key="2">
    <source>
        <dbReference type="ARBA" id="ARBA00022741"/>
    </source>
</evidence>
<dbReference type="Pfam" id="PF16360">
    <property type="entry name" value="GTP-bdg_M"/>
    <property type="match status" value="1"/>
</dbReference>